<feature type="signal peptide" evidence="2">
    <location>
        <begin position="1"/>
        <end position="20"/>
    </location>
</feature>
<name>A0A5N7BF85_9EURO</name>
<protein>
    <submittedName>
        <fullName evidence="3">Uncharacterized protein</fullName>
    </submittedName>
</protein>
<feature type="region of interest" description="Disordered" evidence="1">
    <location>
        <begin position="21"/>
        <end position="42"/>
    </location>
</feature>
<feature type="chain" id="PRO_5024793140" evidence="2">
    <location>
        <begin position="21"/>
        <end position="143"/>
    </location>
</feature>
<gene>
    <name evidence="3" type="ORF">BDV26DRAFT_290474</name>
</gene>
<sequence length="143" mass="15663">MNSVLISVFILAFLSRNVAGAGTRPSSLPILEPPAGSDGPPKRIEQYPAANRRTITYQGECRTQLDHAMRIIGDVCYADDQNENMVGRTRGNVWAVKCPPGTKCGRQREPCTINIITENDTGKPPVKHVTAEATCLGRWDRQG</sequence>
<dbReference type="AlphaFoldDB" id="A0A5N7BF85"/>
<evidence type="ECO:0000313" key="3">
    <source>
        <dbReference type="EMBL" id="KAE8380389.1"/>
    </source>
</evidence>
<reference evidence="3 4" key="1">
    <citation type="submission" date="2019-04" db="EMBL/GenBank/DDBJ databases">
        <title>Friends and foes A comparative genomics studyof 23 Aspergillus species from section Flavi.</title>
        <authorList>
            <consortium name="DOE Joint Genome Institute"/>
            <person name="Kjaerbolling I."/>
            <person name="Vesth T."/>
            <person name="Frisvad J.C."/>
            <person name="Nybo J.L."/>
            <person name="Theobald S."/>
            <person name="Kildgaard S."/>
            <person name="Isbrandt T."/>
            <person name="Kuo A."/>
            <person name="Sato A."/>
            <person name="Lyhne E.K."/>
            <person name="Kogle M.E."/>
            <person name="Wiebenga A."/>
            <person name="Kun R.S."/>
            <person name="Lubbers R.J."/>
            <person name="Makela M.R."/>
            <person name="Barry K."/>
            <person name="Chovatia M."/>
            <person name="Clum A."/>
            <person name="Daum C."/>
            <person name="Haridas S."/>
            <person name="He G."/>
            <person name="LaButti K."/>
            <person name="Lipzen A."/>
            <person name="Mondo S."/>
            <person name="Riley R."/>
            <person name="Salamov A."/>
            <person name="Simmons B.A."/>
            <person name="Magnuson J.K."/>
            <person name="Henrissat B."/>
            <person name="Mortensen U.H."/>
            <person name="Larsen T.O."/>
            <person name="Devries R.P."/>
            <person name="Grigoriev I.V."/>
            <person name="Machida M."/>
            <person name="Baker S.E."/>
            <person name="Andersen M.R."/>
        </authorList>
    </citation>
    <scope>NUCLEOTIDE SEQUENCE [LARGE SCALE GENOMIC DNA]</scope>
    <source>
        <strain evidence="3 4">IBT 29228</strain>
    </source>
</reference>
<keyword evidence="2" id="KW-0732">Signal</keyword>
<evidence type="ECO:0000256" key="2">
    <source>
        <dbReference type="SAM" id="SignalP"/>
    </source>
</evidence>
<organism evidence="3 4">
    <name type="scientific">Aspergillus bertholletiae</name>
    <dbReference type="NCBI Taxonomy" id="1226010"/>
    <lineage>
        <taxon>Eukaryota</taxon>
        <taxon>Fungi</taxon>
        <taxon>Dikarya</taxon>
        <taxon>Ascomycota</taxon>
        <taxon>Pezizomycotina</taxon>
        <taxon>Eurotiomycetes</taxon>
        <taxon>Eurotiomycetidae</taxon>
        <taxon>Eurotiales</taxon>
        <taxon>Aspergillaceae</taxon>
        <taxon>Aspergillus</taxon>
        <taxon>Aspergillus subgen. Circumdati</taxon>
    </lineage>
</organism>
<dbReference type="Proteomes" id="UP000326198">
    <property type="component" value="Unassembled WGS sequence"/>
</dbReference>
<keyword evidence="4" id="KW-1185">Reference proteome</keyword>
<accession>A0A5N7BF85</accession>
<proteinExistence type="predicted"/>
<dbReference type="EMBL" id="ML736182">
    <property type="protein sequence ID" value="KAE8380389.1"/>
    <property type="molecule type" value="Genomic_DNA"/>
</dbReference>
<evidence type="ECO:0000256" key="1">
    <source>
        <dbReference type="SAM" id="MobiDB-lite"/>
    </source>
</evidence>
<evidence type="ECO:0000313" key="4">
    <source>
        <dbReference type="Proteomes" id="UP000326198"/>
    </source>
</evidence>